<keyword evidence="6" id="KW-1185">Reference proteome</keyword>
<evidence type="ECO:0000313" key="5">
    <source>
        <dbReference type="EMBL" id="GGM92852.1"/>
    </source>
</evidence>
<name>A0ABQ2HVI7_9PSEU</name>
<dbReference type="Proteomes" id="UP000597656">
    <property type="component" value="Unassembled WGS sequence"/>
</dbReference>
<keyword evidence="3" id="KW-0804">Transcription</keyword>
<dbReference type="Pfam" id="PF00392">
    <property type="entry name" value="GntR"/>
    <property type="match status" value="1"/>
</dbReference>
<dbReference type="SUPFAM" id="SSF48008">
    <property type="entry name" value="GntR ligand-binding domain-like"/>
    <property type="match status" value="1"/>
</dbReference>
<keyword evidence="2" id="KW-0238">DNA-binding</keyword>
<evidence type="ECO:0000259" key="4">
    <source>
        <dbReference type="PROSITE" id="PS50949"/>
    </source>
</evidence>
<dbReference type="SMART" id="SM00895">
    <property type="entry name" value="FCD"/>
    <property type="match status" value="1"/>
</dbReference>
<reference evidence="6" key="1">
    <citation type="journal article" date="2019" name="Int. J. Syst. Evol. Microbiol.">
        <title>The Global Catalogue of Microorganisms (GCM) 10K type strain sequencing project: providing services to taxonomists for standard genome sequencing and annotation.</title>
        <authorList>
            <consortium name="The Broad Institute Genomics Platform"/>
            <consortium name="The Broad Institute Genome Sequencing Center for Infectious Disease"/>
            <person name="Wu L."/>
            <person name="Ma J."/>
        </authorList>
    </citation>
    <scope>NUCLEOTIDE SEQUENCE [LARGE SCALE GENOMIC DNA]</scope>
    <source>
        <strain evidence="6">CGMCC 4.7319</strain>
    </source>
</reference>
<dbReference type="EMBL" id="BMNC01000004">
    <property type="protein sequence ID" value="GGM92852.1"/>
    <property type="molecule type" value="Genomic_DNA"/>
</dbReference>
<protein>
    <submittedName>
        <fullName evidence="5">GntR family transcriptional regulator</fullName>
    </submittedName>
</protein>
<evidence type="ECO:0000313" key="6">
    <source>
        <dbReference type="Proteomes" id="UP000597656"/>
    </source>
</evidence>
<dbReference type="InterPro" id="IPR036390">
    <property type="entry name" value="WH_DNA-bd_sf"/>
</dbReference>
<evidence type="ECO:0000256" key="2">
    <source>
        <dbReference type="ARBA" id="ARBA00023125"/>
    </source>
</evidence>
<keyword evidence="1" id="KW-0805">Transcription regulation</keyword>
<sequence length="263" mass="28740">MSRTRSGGPASTSEADAKAGDAFCEKLPRMTSVPERIAADLETEILARRLDSGARFALRTELIERFAVSANAMNEALRILRERGVVTVKPGVQGGVFIAQPPPQVRLGVIDLWFRGLSVDAVDLFEARSVLEDGFAAVAAERATPEDARDLEWALEELRDRKQDPRLYLEANMRFHGVIARAARVPVLANVYESIITLMRGALVRAEFAVPDPSAALDRNVEVHALLARAIISRDREALTGALAAHRTDLVRLAEPSRSPGRA</sequence>
<dbReference type="InterPro" id="IPR008920">
    <property type="entry name" value="TF_FadR/GntR_C"/>
</dbReference>
<dbReference type="InterPro" id="IPR011711">
    <property type="entry name" value="GntR_C"/>
</dbReference>
<dbReference type="SMART" id="SM00345">
    <property type="entry name" value="HTH_GNTR"/>
    <property type="match status" value="1"/>
</dbReference>
<evidence type="ECO:0000256" key="1">
    <source>
        <dbReference type="ARBA" id="ARBA00023015"/>
    </source>
</evidence>
<gene>
    <name evidence="5" type="ORF">GCM10011609_32910</name>
</gene>
<proteinExistence type="predicted"/>
<accession>A0ABQ2HVI7</accession>
<dbReference type="SUPFAM" id="SSF46785">
    <property type="entry name" value="Winged helix' DNA-binding domain"/>
    <property type="match status" value="1"/>
</dbReference>
<dbReference type="Gene3D" id="1.20.120.530">
    <property type="entry name" value="GntR ligand-binding domain-like"/>
    <property type="match status" value="1"/>
</dbReference>
<evidence type="ECO:0000256" key="3">
    <source>
        <dbReference type="ARBA" id="ARBA00023163"/>
    </source>
</evidence>
<dbReference type="PANTHER" id="PTHR43537:SF5">
    <property type="entry name" value="UXU OPERON TRANSCRIPTIONAL REGULATOR"/>
    <property type="match status" value="1"/>
</dbReference>
<organism evidence="5 6">
    <name type="scientific">Lentzea pudingi</name>
    <dbReference type="NCBI Taxonomy" id="1789439"/>
    <lineage>
        <taxon>Bacteria</taxon>
        <taxon>Bacillati</taxon>
        <taxon>Actinomycetota</taxon>
        <taxon>Actinomycetes</taxon>
        <taxon>Pseudonocardiales</taxon>
        <taxon>Pseudonocardiaceae</taxon>
        <taxon>Lentzea</taxon>
    </lineage>
</organism>
<dbReference type="Pfam" id="PF07729">
    <property type="entry name" value="FCD"/>
    <property type="match status" value="1"/>
</dbReference>
<comment type="caution">
    <text evidence="5">The sequence shown here is derived from an EMBL/GenBank/DDBJ whole genome shotgun (WGS) entry which is preliminary data.</text>
</comment>
<dbReference type="PROSITE" id="PS50949">
    <property type="entry name" value="HTH_GNTR"/>
    <property type="match status" value="1"/>
</dbReference>
<feature type="domain" description="HTH gntR-type" evidence="4">
    <location>
        <begin position="31"/>
        <end position="101"/>
    </location>
</feature>
<dbReference type="InterPro" id="IPR036388">
    <property type="entry name" value="WH-like_DNA-bd_sf"/>
</dbReference>
<dbReference type="Gene3D" id="1.10.10.10">
    <property type="entry name" value="Winged helix-like DNA-binding domain superfamily/Winged helix DNA-binding domain"/>
    <property type="match status" value="1"/>
</dbReference>
<dbReference type="PANTHER" id="PTHR43537">
    <property type="entry name" value="TRANSCRIPTIONAL REGULATOR, GNTR FAMILY"/>
    <property type="match status" value="1"/>
</dbReference>
<dbReference type="InterPro" id="IPR000524">
    <property type="entry name" value="Tscrpt_reg_HTH_GntR"/>
</dbReference>